<gene>
    <name evidence="3" type="ORF">M378DRAFT_14699</name>
</gene>
<keyword evidence="4" id="KW-1185">Reference proteome</keyword>
<keyword evidence="1" id="KW-0175">Coiled coil</keyword>
<organism evidence="3 4">
    <name type="scientific">Amanita muscaria (strain Koide BX008)</name>
    <dbReference type="NCBI Taxonomy" id="946122"/>
    <lineage>
        <taxon>Eukaryota</taxon>
        <taxon>Fungi</taxon>
        <taxon>Dikarya</taxon>
        <taxon>Basidiomycota</taxon>
        <taxon>Agaricomycotina</taxon>
        <taxon>Agaricomycetes</taxon>
        <taxon>Agaricomycetidae</taxon>
        <taxon>Agaricales</taxon>
        <taxon>Pluteineae</taxon>
        <taxon>Amanitaceae</taxon>
        <taxon>Amanita</taxon>
    </lineage>
</organism>
<feature type="compositionally biased region" description="Low complexity" evidence="2">
    <location>
        <begin position="122"/>
        <end position="131"/>
    </location>
</feature>
<reference evidence="3 4" key="1">
    <citation type="submission" date="2014-04" db="EMBL/GenBank/DDBJ databases">
        <title>Evolutionary Origins and Diversification of the Mycorrhizal Mutualists.</title>
        <authorList>
            <consortium name="DOE Joint Genome Institute"/>
            <consortium name="Mycorrhizal Genomics Consortium"/>
            <person name="Kohler A."/>
            <person name="Kuo A."/>
            <person name="Nagy L.G."/>
            <person name="Floudas D."/>
            <person name="Copeland A."/>
            <person name="Barry K.W."/>
            <person name="Cichocki N."/>
            <person name="Veneault-Fourrey C."/>
            <person name="LaButti K."/>
            <person name="Lindquist E.A."/>
            <person name="Lipzen A."/>
            <person name="Lundell T."/>
            <person name="Morin E."/>
            <person name="Murat C."/>
            <person name="Riley R."/>
            <person name="Ohm R."/>
            <person name="Sun H."/>
            <person name="Tunlid A."/>
            <person name="Henrissat B."/>
            <person name="Grigoriev I.V."/>
            <person name="Hibbett D.S."/>
            <person name="Martin F."/>
        </authorList>
    </citation>
    <scope>NUCLEOTIDE SEQUENCE [LARGE SCALE GENOMIC DNA]</scope>
    <source>
        <strain evidence="3 4">Koide BX008</strain>
    </source>
</reference>
<accession>A0A0C2WS58</accession>
<feature type="region of interest" description="Disordered" evidence="2">
    <location>
        <begin position="183"/>
        <end position="209"/>
    </location>
</feature>
<evidence type="ECO:0000256" key="1">
    <source>
        <dbReference type="SAM" id="Coils"/>
    </source>
</evidence>
<dbReference type="Proteomes" id="UP000054549">
    <property type="component" value="Unassembled WGS sequence"/>
</dbReference>
<feature type="compositionally biased region" description="Low complexity" evidence="2">
    <location>
        <begin position="101"/>
        <end position="115"/>
    </location>
</feature>
<evidence type="ECO:0000256" key="2">
    <source>
        <dbReference type="SAM" id="MobiDB-lite"/>
    </source>
</evidence>
<evidence type="ECO:0000313" key="4">
    <source>
        <dbReference type="Proteomes" id="UP000054549"/>
    </source>
</evidence>
<name>A0A0C2WS58_AMAMK</name>
<evidence type="ECO:0000313" key="3">
    <source>
        <dbReference type="EMBL" id="KIL59566.1"/>
    </source>
</evidence>
<feature type="coiled-coil region" evidence="1">
    <location>
        <begin position="34"/>
        <end position="61"/>
    </location>
</feature>
<dbReference type="AlphaFoldDB" id="A0A0C2WS58"/>
<feature type="compositionally biased region" description="Polar residues" evidence="2">
    <location>
        <begin position="88"/>
        <end position="100"/>
    </location>
</feature>
<dbReference type="EMBL" id="KN818313">
    <property type="protein sequence ID" value="KIL59566.1"/>
    <property type="molecule type" value="Genomic_DNA"/>
</dbReference>
<dbReference type="OrthoDB" id="2953420at2759"/>
<proteinExistence type="predicted"/>
<dbReference type="HOGENOM" id="CLU_806478_0_0_1"/>
<sequence length="344" mass="39498">MDFVHQHCTICQAYVTHVASVGKPPAWTIVLQHLERLRAERNELSATVDDSTREKDAMNAEFNLTKQRLEYYQNECIRLRLEIDTLKTSPNPSPAQRDSITTPSAAAVTVPAASPQLPPSLRRNNNNRGNPRTIAELEDLMRAAHEPGNFRALNKIKVMCAEAHNTPREQKTPVQQHLLIHWRNPEGSNDTGGHPPSPTQGSRLKTNPRRDDPVEVWFDYLSTHHISWPRGVRRDSNDRPYLPDLKASRTVAQLRPNDATTEPAAMIRFEFMQTVTDIFERQRFYKAILDKYHIEVSPVTDLRPYHFPPPITIESVARHFAQCGVTVHQAQEEIEQWARNYKSW</sequence>
<protein>
    <submittedName>
        <fullName evidence="3">Uncharacterized protein</fullName>
    </submittedName>
</protein>
<dbReference type="InParanoid" id="A0A0C2WS58"/>
<feature type="region of interest" description="Disordered" evidence="2">
    <location>
        <begin position="88"/>
        <end position="131"/>
    </location>
</feature>